<protein>
    <submittedName>
        <fullName evidence="2">Sugar phosphate isomerase/epimerase family protein</fullName>
    </submittedName>
</protein>
<comment type="caution">
    <text evidence="2">The sequence shown here is derived from an EMBL/GenBank/DDBJ whole genome shotgun (WGS) entry which is preliminary data.</text>
</comment>
<evidence type="ECO:0000259" key="1">
    <source>
        <dbReference type="Pfam" id="PF01261"/>
    </source>
</evidence>
<reference evidence="3" key="1">
    <citation type="journal article" date="2019" name="Int. J. Syst. Evol. Microbiol.">
        <title>The Global Catalogue of Microorganisms (GCM) 10K type strain sequencing project: providing services to taxonomists for standard genome sequencing and annotation.</title>
        <authorList>
            <consortium name="The Broad Institute Genomics Platform"/>
            <consortium name="The Broad Institute Genome Sequencing Center for Infectious Disease"/>
            <person name="Wu L."/>
            <person name="Ma J."/>
        </authorList>
    </citation>
    <scope>NUCLEOTIDE SEQUENCE [LARGE SCALE GENOMIC DNA]</scope>
    <source>
        <strain evidence="3">CGMCC 1.12286</strain>
    </source>
</reference>
<dbReference type="PANTHER" id="PTHR12110">
    <property type="entry name" value="HYDROXYPYRUVATE ISOMERASE"/>
    <property type="match status" value="1"/>
</dbReference>
<dbReference type="SUPFAM" id="SSF51658">
    <property type="entry name" value="Xylose isomerase-like"/>
    <property type="match status" value="1"/>
</dbReference>
<proteinExistence type="predicted"/>
<name>A0ABW4JFK5_9BACL</name>
<dbReference type="InterPro" id="IPR036237">
    <property type="entry name" value="Xyl_isomerase-like_sf"/>
</dbReference>
<dbReference type="PANTHER" id="PTHR12110:SF21">
    <property type="entry name" value="XYLOSE ISOMERASE-LIKE TIM BARREL DOMAIN-CONTAINING PROTEIN"/>
    <property type="match status" value="1"/>
</dbReference>
<accession>A0ABW4JFK5</accession>
<dbReference type="InterPro" id="IPR013022">
    <property type="entry name" value="Xyl_isomerase-like_TIM-brl"/>
</dbReference>
<dbReference type="Proteomes" id="UP001597079">
    <property type="component" value="Unassembled WGS sequence"/>
</dbReference>
<dbReference type="RefSeq" id="WP_377942035.1">
    <property type="nucleotide sequence ID" value="NZ_JBHUCX010000018.1"/>
</dbReference>
<dbReference type="InterPro" id="IPR050312">
    <property type="entry name" value="IolE/XylAMocC-like"/>
</dbReference>
<dbReference type="GO" id="GO:0016853">
    <property type="term" value="F:isomerase activity"/>
    <property type="evidence" value="ECO:0007669"/>
    <property type="project" value="UniProtKB-KW"/>
</dbReference>
<keyword evidence="3" id="KW-1185">Reference proteome</keyword>
<dbReference type="Gene3D" id="3.20.20.150">
    <property type="entry name" value="Divalent-metal-dependent TIM barrel enzymes"/>
    <property type="match status" value="1"/>
</dbReference>
<evidence type="ECO:0000313" key="2">
    <source>
        <dbReference type="EMBL" id="MFD1674195.1"/>
    </source>
</evidence>
<keyword evidence="2" id="KW-0413">Isomerase</keyword>
<dbReference type="Pfam" id="PF01261">
    <property type="entry name" value="AP_endonuc_2"/>
    <property type="match status" value="1"/>
</dbReference>
<dbReference type="EMBL" id="JBHUCX010000018">
    <property type="protein sequence ID" value="MFD1674195.1"/>
    <property type="molecule type" value="Genomic_DNA"/>
</dbReference>
<gene>
    <name evidence="2" type="ORF">ACFSB2_05640</name>
</gene>
<feature type="domain" description="Xylose isomerase-like TIM barrel" evidence="1">
    <location>
        <begin position="17"/>
        <end position="251"/>
    </location>
</feature>
<sequence>MEFGCCIDAAYLPHVLTSGFDFAELKCGVTLPDEPEAVWRIERQKLLAHQVPIQSFNVLLPGAMPVVGPEVRLDALRAYLDIVFCRMAELGGKNVSFGSGGARKVPEGFARGQAEDQVVAFIQVLSEMADTYSIQVNVEFLNQKETNLITSATEAYRYTQRVNHDKIRILADLYHLMEEAEPLSDLYQTREHIGYVHVADTKRLYPGSGTYPYQEFFQILNDIGYVGPVSVECGWQDTVQEMKKSAGFLKQISSQFS</sequence>
<evidence type="ECO:0000313" key="3">
    <source>
        <dbReference type="Proteomes" id="UP001597079"/>
    </source>
</evidence>
<organism evidence="2 3">
    <name type="scientific">Alicyclobacillus fodiniaquatilis</name>
    <dbReference type="NCBI Taxonomy" id="1661150"/>
    <lineage>
        <taxon>Bacteria</taxon>
        <taxon>Bacillati</taxon>
        <taxon>Bacillota</taxon>
        <taxon>Bacilli</taxon>
        <taxon>Bacillales</taxon>
        <taxon>Alicyclobacillaceae</taxon>
        <taxon>Alicyclobacillus</taxon>
    </lineage>
</organism>